<dbReference type="KEGG" id="spar:SPRG_06124"/>
<dbReference type="EMBL" id="KK583208">
    <property type="protein sequence ID" value="KDO29069.1"/>
    <property type="molecule type" value="Genomic_DNA"/>
</dbReference>
<name>A0A067CE87_SAPPC</name>
<accession>A0A067CE87</accession>
<keyword evidence="2" id="KW-1185">Reference proteome</keyword>
<evidence type="ECO:0000313" key="2">
    <source>
        <dbReference type="Proteomes" id="UP000030745"/>
    </source>
</evidence>
<dbReference type="GeneID" id="24128489"/>
<feature type="non-terminal residue" evidence="1">
    <location>
        <position position="1"/>
    </location>
</feature>
<sequence>MHLQRPFPTMEAAAKKYVALVAKAAPVSLDSAAQWADDTKMQALLRHKLLPGLQAGLRAENTSLLALLGAFSIILAVETLALAPTPEARSTLLTEVADASTALQLVSPWSTCVESNVCFYLYLWVLSPHLSYSEQAPALLASWLTRLETEAGNDISAAGLLCPMRWPSPLPFAANVQGKSFLEVLGTAASTSVLPAWPPLTNVWGLLLLPFVPDEPWWSLAAMLGSYITSGDRPQLNEATLLTTILNRLVQAYDLPPLVPATTSFDASVLTALFQTTSRAMATATPALSVNDASALLCMVHLCCRGASNMPVVALFSNASASLPARALAGVCEILQFLVDPPAPYQTRVTVGDDLATLASTTVRFLFCTPPSTESCLELWRLLVVLLHQPAYPWSLTLSNTTLLDVCISALAGPHSDAEANVAFRVWARVLQESKDATSSHDVRSVLQQLLETLPSALGTAPASAIVARLAVIAHYAPLYPEMRPLVLSAVNAGTEWVLWSYAAPMAPPSLLFPHATSSLGPDDLEDVHQSLYDKTLELATPFSRATAPPACDETRPLDDSATSRLAHSVVPVDGTAASVFVFHILRDCSIAMLHDKPSSLSDVLSPFLRSLRLTCALPLVALGDPLFVFDLVQTLWLVAAATRRFDASTALEEPTAWHRCGRLFRLYAAIFRRLELGELPPRTDLVRALCMALLPCVKALGLFKASGGRWKRDYKSVLQRLVSSLTWSLDAVSSDDVTALAALLLQLLTAIASKFIVQAKWLMRSHMPQLVALLGHADASERQSFVIDILDLLRFTAMPTQTELTAAMRRPSDEAMATAMPTSDHAISSAYLAYLESTLPA</sequence>
<dbReference type="OrthoDB" id="10412596at2759"/>
<dbReference type="VEuPathDB" id="FungiDB:SPRG_06124"/>
<proteinExistence type="predicted"/>
<protein>
    <submittedName>
        <fullName evidence="1">Uncharacterized protein</fullName>
    </submittedName>
</protein>
<organism evidence="1 2">
    <name type="scientific">Saprolegnia parasitica (strain CBS 223.65)</name>
    <dbReference type="NCBI Taxonomy" id="695850"/>
    <lineage>
        <taxon>Eukaryota</taxon>
        <taxon>Sar</taxon>
        <taxon>Stramenopiles</taxon>
        <taxon>Oomycota</taxon>
        <taxon>Saprolegniomycetes</taxon>
        <taxon>Saprolegniales</taxon>
        <taxon>Saprolegniaceae</taxon>
        <taxon>Saprolegnia</taxon>
    </lineage>
</organism>
<reference evidence="1 2" key="1">
    <citation type="journal article" date="2013" name="PLoS Genet.">
        <title>Distinctive expansion of potential virulence genes in the genome of the oomycete fish pathogen Saprolegnia parasitica.</title>
        <authorList>
            <person name="Jiang R.H."/>
            <person name="de Bruijn I."/>
            <person name="Haas B.J."/>
            <person name="Belmonte R."/>
            <person name="Lobach L."/>
            <person name="Christie J."/>
            <person name="van den Ackerveken G."/>
            <person name="Bottin A."/>
            <person name="Bulone V."/>
            <person name="Diaz-Moreno S.M."/>
            <person name="Dumas B."/>
            <person name="Fan L."/>
            <person name="Gaulin E."/>
            <person name="Govers F."/>
            <person name="Grenville-Briggs L.J."/>
            <person name="Horner N.R."/>
            <person name="Levin J.Z."/>
            <person name="Mammella M."/>
            <person name="Meijer H.J."/>
            <person name="Morris P."/>
            <person name="Nusbaum C."/>
            <person name="Oome S."/>
            <person name="Phillips A.J."/>
            <person name="van Rooyen D."/>
            <person name="Rzeszutek E."/>
            <person name="Saraiva M."/>
            <person name="Secombes C.J."/>
            <person name="Seidl M.F."/>
            <person name="Snel B."/>
            <person name="Stassen J.H."/>
            <person name="Sykes S."/>
            <person name="Tripathy S."/>
            <person name="van den Berg H."/>
            <person name="Vega-Arreguin J.C."/>
            <person name="Wawra S."/>
            <person name="Young S.K."/>
            <person name="Zeng Q."/>
            <person name="Dieguez-Uribeondo J."/>
            <person name="Russ C."/>
            <person name="Tyler B.M."/>
            <person name="van West P."/>
        </authorList>
    </citation>
    <scope>NUCLEOTIDE SEQUENCE [LARGE SCALE GENOMIC DNA]</scope>
    <source>
        <strain evidence="1 2">CBS 223.65</strain>
    </source>
</reference>
<evidence type="ECO:0000313" key="1">
    <source>
        <dbReference type="EMBL" id="KDO29069.1"/>
    </source>
</evidence>
<dbReference type="AlphaFoldDB" id="A0A067CE87"/>
<dbReference type="RefSeq" id="XP_012200239.1">
    <property type="nucleotide sequence ID" value="XM_012344849.1"/>
</dbReference>
<gene>
    <name evidence="1" type="ORF">SPRG_06124</name>
</gene>
<dbReference type="OMA" id="TAWHRCG"/>
<dbReference type="Proteomes" id="UP000030745">
    <property type="component" value="Unassembled WGS sequence"/>
</dbReference>